<dbReference type="PROSITE" id="PS50042">
    <property type="entry name" value="CNMP_BINDING_3"/>
    <property type="match status" value="1"/>
</dbReference>
<dbReference type="PANTHER" id="PTHR24567">
    <property type="entry name" value="CRP FAMILY TRANSCRIPTIONAL REGULATORY PROTEIN"/>
    <property type="match status" value="1"/>
</dbReference>
<dbReference type="SMART" id="SM00100">
    <property type="entry name" value="cNMP"/>
    <property type="match status" value="1"/>
</dbReference>
<dbReference type="CDD" id="cd00038">
    <property type="entry name" value="CAP_ED"/>
    <property type="match status" value="1"/>
</dbReference>
<dbReference type="KEGG" id="chh:A0O34_00715"/>
<dbReference type="Gene3D" id="2.60.120.10">
    <property type="entry name" value="Jelly Rolls"/>
    <property type="match status" value="1"/>
</dbReference>
<organism evidence="2 3">
    <name type="scientific">Chryseobacterium glaciei</name>
    <dbReference type="NCBI Taxonomy" id="1685010"/>
    <lineage>
        <taxon>Bacteria</taxon>
        <taxon>Pseudomonadati</taxon>
        <taxon>Bacteroidota</taxon>
        <taxon>Flavobacteriia</taxon>
        <taxon>Flavobacteriales</taxon>
        <taxon>Weeksellaceae</taxon>
        <taxon>Chryseobacterium group</taxon>
        <taxon>Chryseobacterium</taxon>
    </lineage>
</organism>
<dbReference type="OrthoDB" id="1044733at2"/>
<dbReference type="GO" id="GO:0003700">
    <property type="term" value="F:DNA-binding transcription factor activity"/>
    <property type="evidence" value="ECO:0007669"/>
    <property type="project" value="TreeGrafter"/>
</dbReference>
<dbReference type="Pfam" id="PF00027">
    <property type="entry name" value="cNMP_binding"/>
    <property type="match status" value="1"/>
</dbReference>
<protein>
    <submittedName>
        <fullName evidence="2">Crp/Fnr family transcriptional regulator</fullName>
    </submittedName>
</protein>
<feature type="domain" description="Cyclic nucleotide-binding" evidence="1">
    <location>
        <begin position="12"/>
        <end position="116"/>
    </location>
</feature>
<dbReference type="Proteomes" id="UP000077824">
    <property type="component" value="Chromosome"/>
</dbReference>
<dbReference type="PANTHER" id="PTHR24567:SF76">
    <property type="entry name" value="CYCLIC NUCLEOTIDE-BINDING DOMAIN PROTEIN"/>
    <property type="match status" value="1"/>
</dbReference>
<dbReference type="InterPro" id="IPR018490">
    <property type="entry name" value="cNMP-bd_dom_sf"/>
</dbReference>
<sequence>MQEKEFLKTIFSENDFKEDELSMILPKFKKVKFIKNDFLLQEGQTENYYWFLESGFARSFVNDINGNDITTNFYSSEDAVIDYSSFFLRSPTRENIQALTDCVCWQLDFKTFQQLFHGIEAFREHGRTILVSSYFVLKNHRVSIIADQAKERYIQLLKDKPQIVQNVALKHIATFLGITKSSLSRIRKEISL</sequence>
<reference evidence="2 3" key="1">
    <citation type="submission" date="2016-04" db="EMBL/GenBank/DDBJ databases">
        <title>Complete Genome Sequence of Chryseobacterium sp. IHBB 10212.</title>
        <authorList>
            <person name="Pal M."/>
            <person name="Swarnkar M.K."/>
            <person name="Kaushal K."/>
            <person name="Chhibber S."/>
            <person name="Singh A.K."/>
            <person name="Gulati A."/>
        </authorList>
    </citation>
    <scope>NUCLEOTIDE SEQUENCE [LARGE SCALE GENOMIC DNA]</scope>
    <source>
        <strain evidence="2 3">IHBB 10212</strain>
    </source>
</reference>
<proteinExistence type="predicted"/>
<keyword evidence="3" id="KW-1185">Reference proteome</keyword>
<evidence type="ECO:0000259" key="1">
    <source>
        <dbReference type="PROSITE" id="PS50042"/>
    </source>
</evidence>
<dbReference type="RefSeq" id="WP_066750127.1">
    <property type="nucleotide sequence ID" value="NZ_CP015199.1"/>
</dbReference>
<name>A0A172XQ68_9FLAO</name>
<dbReference type="InterPro" id="IPR014710">
    <property type="entry name" value="RmlC-like_jellyroll"/>
</dbReference>
<dbReference type="EMBL" id="CP015199">
    <property type="protein sequence ID" value="ANF49167.1"/>
    <property type="molecule type" value="Genomic_DNA"/>
</dbReference>
<dbReference type="InterPro" id="IPR050397">
    <property type="entry name" value="Env_Response_Regulators"/>
</dbReference>
<dbReference type="InterPro" id="IPR000595">
    <property type="entry name" value="cNMP-bd_dom"/>
</dbReference>
<dbReference type="GO" id="GO:0005829">
    <property type="term" value="C:cytosol"/>
    <property type="evidence" value="ECO:0007669"/>
    <property type="project" value="TreeGrafter"/>
</dbReference>
<evidence type="ECO:0000313" key="3">
    <source>
        <dbReference type="Proteomes" id="UP000077824"/>
    </source>
</evidence>
<accession>A0A172XQ68</accession>
<gene>
    <name evidence="2" type="ORF">A0O34_00715</name>
</gene>
<dbReference type="STRING" id="1685010.A0O34_00715"/>
<evidence type="ECO:0000313" key="2">
    <source>
        <dbReference type="EMBL" id="ANF49167.1"/>
    </source>
</evidence>
<dbReference type="AlphaFoldDB" id="A0A172XQ68"/>
<dbReference type="SUPFAM" id="SSF51206">
    <property type="entry name" value="cAMP-binding domain-like"/>
    <property type="match status" value="1"/>
</dbReference>